<accession>A0A3B1CRL0</accession>
<dbReference type="GO" id="GO:0000166">
    <property type="term" value="F:nucleotide binding"/>
    <property type="evidence" value="ECO:0007669"/>
    <property type="project" value="UniProtKB-KW"/>
</dbReference>
<evidence type="ECO:0000259" key="2">
    <source>
        <dbReference type="PROSITE" id="PS51084"/>
    </source>
</evidence>
<gene>
    <name evidence="3" type="ORF">MNBD_NITROSPIRAE01-911</name>
</gene>
<feature type="domain" description="HIT" evidence="2">
    <location>
        <begin position="22"/>
        <end position="132"/>
    </location>
</feature>
<dbReference type="AlphaFoldDB" id="A0A3B1CRL0"/>
<dbReference type="CDD" id="cd01275">
    <property type="entry name" value="FHIT"/>
    <property type="match status" value="1"/>
</dbReference>
<dbReference type="InterPro" id="IPR052908">
    <property type="entry name" value="AP-4-A_phosphorylase"/>
</dbReference>
<reference evidence="3" key="1">
    <citation type="submission" date="2018-06" db="EMBL/GenBank/DDBJ databases">
        <authorList>
            <person name="Zhirakovskaya E."/>
        </authorList>
    </citation>
    <scope>NUCLEOTIDE SEQUENCE</scope>
</reference>
<dbReference type="GO" id="GO:0003824">
    <property type="term" value="F:catalytic activity"/>
    <property type="evidence" value="ECO:0007669"/>
    <property type="project" value="InterPro"/>
</dbReference>
<dbReference type="InterPro" id="IPR036265">
    <property type="entry name" value="HIT-like_sf"/>
</dbReference>
<dbReference type="EMBL" id="UOGF01000016">
    <property type="protein sequence ID" value="VAX26534.1"/>
    <property type="molecule type" value="Genomic_DNA"/>
</dbReference>
<dbReference type="PANTHER" id="PTHR42997:SF1">
    <property type="entry name" value="AP-4-A PHOSPHORYLASE"/>
    <property type="match status" value="1"/>
</dbReference>
<evidence type="ECO:0000256" key="1">
    <source>
        <dbReference type="ARBA" id="ARBA00022741"/>
    </source>
</evidence>
<keyword evidence="1" id="KW-0547">Nucleotide-binding</keyword>
<dbReference type="PANTHER" id="PTHR42997">
    <property type="entry name" value="HIT FAMILY HYDROLASE"/>
    <property type="match status" value="1"/>
</dbReference>
<organism evidence="3">
    <name type="scientific">hydrothermal vent metagenome</name>
    <dbReference type="NCBI Taxonomy" id="652676"/>
    <lineage>
        <taxon>unclassified sequences</taxon>
        <taxon>metagenomes</taxon>
        <taxon>ecological metagenomes</taxon>
    </lineage>
</organism>
<dbReference type="Pfam" id="PF01230">
    <property type="entry name" value="HIT"/>
    <property type="match status" value="1"/>
</dbReference>
<evidence type="ECO:0000313" key="3">
    <source>
        <dbReference type="EMBL" id="VAX26534.1"/>
    </source>
</evidence>
<proteinExistence type="predicted"/>
<dbReference type="PROSITE" id="PS51084">
    <property type="entry name" value="HIT_2"/>
    <property type="match status" value="1"/>
</dbReference>
<dbReference type="InterPro" id="IPR039383">
    <property type="entry name" value="FHIT"/>
</dbReference>
<protein>
    <submittedName>
        <fullName evidence="3">FIG049476: HIT family protein</fullName>
    </submittedName>
</protein>
<dbReference type="Gene3D" id="3.30.428.10">
    <property type="entry name" value="HIT-like"/>
    <property type="match status" value="1"/>
</dbReference>
<name>A0A3B1CRL0_9ZZZZ</name>
<dbReference type="SUPFAM" id="SSF54197">
    <property type="entry name" value="HIT-like"/>
    <property type="match status" value="1"/>
</dbReference>
<dbReference type="InterPro" id="IPR011146">
    <property type="entry name" value="HIT-like"/>
</dbReference>
<sequence>MNRLWAPWRIDYIRGEKPLGCILCDKPKEDRDADNLILHRGEHGFVMMNLYPYNSGHLMICPYGHVNTPEDLSDVVTNNLMQLLKQSLAALRKCFQPEGHNVGLNLGKAAGAGIDDHVHFHIVPRWVGDTNFMTVVSDHRVIPEDIHETYGLLLPQFR</sequence>